<dbReference type="InterPro" id="IPR026444">
    <property type="entry name" value="Secre_tail"/>
</dbReference>
<protein>
    <submittedName>
        <fullName evidence="1">T9SS type A sorting domain-containing protein</fullName>
    </submittedName>
</protein>
<accession>A0A948RX70</accession>
<dbReference type="NCBIfam" id="TIGR04183">
    <property type="entry name" value="Por_Secre_tail"/>
    <property type="match status" value="1"/>
</dbReference>
<dbReference type="SUPFAM" id="SSF49384">
    <property type="entry name" value="Carbohydrate-binding domain"/>
    <property type="match status" value="1"/>
</dbReference>
<reference evidence="1" key="1">
    <citation type="submission" date="2021-05" db="EMBL/GenBank/DDBJ databases">
        <title>Energy efficiency and biological interactions define the core microbiome of deep oligotrophic groundwater.</title>
        <authorList>
            <person name="Mehrshad M."/>
            <person name="Lopez-Fernandez M."/>
            <person name="Bell E."/>
            <person name="Bernier-Latmani R."/>
            <person name="Bertilsson S."/>
            <person name="Dopson M."/>
        </authorList>
    </citation>
    <scope>NUCLEOTIDE SEQUENCE</scope>
    <source>
        <strain evidence="1">Modern_marine.mb.64</strain>
    </source>
</reference>
<dbReference type="AlphaFoldDB" id="A0A948RX70"/>
<sequence length="269" mass="29216">MTTSEKKYQLIRFASAFTLCLLIWSTSVYGGISVSISPGTTSVQPNDEFTVYLSIDEAGSEFDSYETVIEYDETLIELLSASQEALMLDPCGNTWWVPPTPGADSAFISHVLLCGGLTVTGPGNLSSLTFRALQNANAEITFDYIYFWIAGELVPDIVSHDGLVIIGGAGAVNDIDGFTGLKLDVSPNPAQSGLRLTMDMQERGAIDLTLYDPAGRKVSALAQGRFLEAGQHELAFHSRDLPAHISQGLYFVVLRTKTEQIVRKVMLIP</sequence>
<organism evidence="1 2">
    <name type="scientific">Eiseniibacteriota bacterium</name>
    <dbReference type="NCBI Taxonomy" id="2212470"/>
    <lineage>
        <taxon>Bacteria</taxon>
        <taxon>Candidatus Eiseniibacteriota</taxon>
    </lineage>
</organism>
<evidence type="ECO:0000313" key="2">
    <source>
        <dbReference type="Proteomes" id="UP000777784"/>
    </source>
</evidence>
<dbReference type="Gene3D" id="2.60.40.680">
    <property type="match status" value="1"/>
</dbReference>
<name>A0A948RX70_UNCEI</name>
<proteinExistence type="predicted"/>
<gene>
    <name evidence="1" type="ORF">KJ970_17375</name>
</gene>
<dbReference type="Proteomes" id="UP000777784">
    <property type="component" value="Unassembled WGS sequence"/>
</dbReference>
<dbReference type="GO" id="GO:0030246">
    <property type="term" value="F:carbohydrate binding"/>
    <property type="evidence" value="ECO:0007669"/>
    <property type="project" value="InterPro"/>
</dbReference>
<comment type="caution">
    <text evidence="1">The sequence shown here is derived from an EMBL/GenBank/DDBJ whole genome shotgun (WGS) entry which is preliminary data.</text>
</comment>
<evidence type="ECO:0000313" key="1">
    <source>
        <dbReference type="EMBL" id="MBU2692690.1"/>
    </source>
</evidence>
<dbReference type="EMBL" id="JAHJDP010000099">
    <property type="protein sequence ID" value="MBU2692690.1"/>
    <property type="molecule type" value="Genomic_DNA"/>
</dbReference>
<dbReference type="InterPro" id="IPR008965">
    <property type="entry name" value="CBM2/CBM3_carb-bd_dom_sf"/>
</dbReference>
<dbReference type="CDD" id="cd08547">
    <property type="entry name" value="Type_II_cohesin"/>
    <property type="match status" value="1"/>
</dbReference>